<evidence type="ECO:0000256" key="1">
    <source>
        <dbReference type="SAM" id="MobiDB-lite"/>
    </source>
</evidence>
<accession>A0A1F6C376</accession>
<feature type="region of interest" description="Disordered" evidence="1">
    <location>
        <begin position="48"/>
        <end position="71"/>
    </location>
</feature>
<gene>
    <name evidence="3" type="ORF">A3G50_01235</name>
</gene>
<feature type="transmembrane region" description="Helical" evidence="2">
    <location>
        <begin position="5"/>
        <end position="22"/>
    </location>
</feature>
<protein>
    <submittedName>
        <fullName evidence="3">Uncharacterized protein</fullName>
    </submittedName>
</protein>
<dbReference type="EMBL" id="MFKM01000019">
    <property type="protein sequence ID" value="OGG43257.1"/>
    <property type="molecule type" value="Genomic_DNA"/>
</dbReference>
<sequence>MRKRIIIYIIILVILLGLYLILTPRATKISSENLSPQFQQEEIRAVNQSSAFRGPTGSPSVKGPGSQPPQE</sequence>
<dbReference type="Proteomes" id="UP000176633">
    <property type="component" value="Unassembled WGS sequence"/>
</dbReference>
<organism evidence="3 4">
    <name type="scientific">Candidatus Jorgensenbacteria bacterium RIFCSPLOWO2_12_FULL_42_11</name>
    <dbReference type="NCBI Taxonomy" id="1798473"/>
    <lineage>
        <taxon>Bacteria</taxon>
        <taxon>Candidatus Joergenseniibacteriota</taxon>
    </lineage>
</organism>
<comment type="caution">
    <text evidence="3">The sequence shown here is derived from an EMBL/GenBank/DDBJ whole genome shotgun (WGS) entry which is preliminary data.</text>
</comment>
<dbReference type="AlphaFoldDB" id="A0A1F6C376"/>
<keyword evidence="2" id="KW-0812">Transmembrane</keyword>
<reference evidence="3 4" key="1">
    <citation type="journal article" date="2016" name="Nat. Commun.">
        <title>Thousands of microbial genomes shed light on interconnected biogeochemical processes in an aquifer system.</title>
        <authorList>
            <person name="Anantharaman K."/>
            <person name="Brown C.T."/>
            <person name="Hug L.A."/>
            <person name="Sharon I."/>
            <person name="Castelle C.J."/>
            <person name="Probst A.J."/>
            <person name="Thomas B.C."/>
            <person name="Singh A."/>
            <person name="Wilkins M.J."/>
            <person name="Karaoz U."/>
            <person name="Brodie E.L."/>
            <person name="Williams K.H."/>
            <person name="Hubbard S.S."/>
            <person name="Banfield J.F."/>
        </authorList>
    </citation>
    <scope>NUCLEOTIDE SEQUENCE [LARGE SCALE GENOMIC DNA]</scope>
</reference>
<keyword evidence="2" id="KW-1133">Transmembrane helix</keyword>
<keyword evidence="2" id="KW-0472">Membrane</keyword>
<evidence type="ECO:0000256" key="2">
    <source>
        <dbReference type="SAM" id="Phobius"/>
    </source>
</evidence>
<name>A0A1F6C376_9BACT</name>
<proteinExistence type="predicted"/>
<evidence type="ECO:0000313" key="3">
    <source>
        <dbReference type="EMBL" id="OGG43257.1"/>
    </source>
</evidence>
<evidence type="ECO:0000313" key="4">
    <source>
        <dbReference type="Proteomes" id="UP000176633"/>
    </source>
</evidence>